<evidence type="ECO:0000313" key="2">
    <source>
        <dbReference type="Proteomes" id="UP000186817"/>
    </source>
</evidence>
<dbReference type="OrthoDB" id="415147at2759"/>
<keyword evidence="2" id="KW-1185">Reference proteome</keyword>
<dbReference type="Proteomes" id="UP000186817">
    <property type="component" value="Unassembled WGS sequence"/>
</dbReference>
<organism evidence="1 2">
    <name type="scientific">Symbiodinium microadriaticum</name>
    <name type="common">Dinoflagellate</name>
    <name type="synonym">Zooxanthella microadriatica</name>
    <dbReference type="NCBI Taxonomy" id="2951"/>
    <lineage>
        <taxon>Eukaryota</taxon>
        <taxon>Sar</taxon>
        <taxon>Alveolata</taxon>
        <taxon>Dinophyceae</taxon>
        <taxon>Suessiales</taxon>
        <taxon>Symbiodiniaceae</taxon>
        <taxon>Symbiodinium</taxon>
    </lineage>
</organism>
<dbReference type="OMA" id="CHASLHM"/>
<dbReference type="GO" id="GO:0003723">
    <property type="term" value="F:RNA binding"/>
    <property type="evidence" value="ECO:0007669"/>
    <property type="project" value="TreeGrafter"/>
</dbReference>
<comment type="caution">
    <text evidence="1">The sequence shown here is derived from an EMBL/GenBank/DDBJ whole genome shotgun (WGS) entry which is preliminary data.</text>
</comment>
<dbReference type="EMBL" id="LSRX01000829">
    <property type="protein sequence ID" value="OLP88100.1"/>
    <property type="molecule type" value="Genomic_DNA"/>
</dbReference>
<dbReference type="GO" id="GO:0000963">
    <property type="term" value="P:mitochondrial RNA processing"/>
    <property type="evidence" value="ECO:0007669"/>
    <property type="project" value="TreeGrafter"/>
</dbReference>
<dbReference type="GO" id="GO:1901259">
    <property type="term" value="P:chloroplast rRNA processing"/>
    <property type="evidence" value="ECO:0007669"/>
    <property type="project" value="TreeGrafter"/>
</dbReference>
<dbReference type="AlphaFoldDB" id="A0A1Q9CYY5"/>
<dbReference type="GO" id="GO:0009507">
    <property type="term" value="C:chloroplast"/>
    <property type="evidence" value="ECO:0007669"/>
    <property type="project" value="GOC"/>
</dbReference>
<dbReference type="InterPro" id="IPR050870">
    <property type="entry name" value="FAST_kinase"/>
</dbReference>
<dbReference type="PANTHER" id="PTHR21228:SF40">
    <property type="entry name" value="LD45607P"/>
    <property type="match status" value="1"/>
</dbReference>
<sequence length="591" mass="64114">MLRIAVVLRPSIMRRFGGCMLICRRQLQSSAGQLTAKLRHCHKASDVIGLVNTALGSERMDGVLWAAAVQRLSLLEMRGKPSRESWALLLGMADSSLQDLGYRELAVVAVAISKLKKDPGGRKHFLNAVFRNALLLNARDQSMSVRHLANLAWSAAAAKVQARRLFEVAAAAQSQEQSRCLNPRDVSQLLWAFARSSHFQLGVEVLENLASCHASLHMLPTFGDHDIAATVWAGATLATHLMPREKGRLFLKQIAAHAAERSSEFSPQGFSMLFWGTATLASKGLDMPNTALTAACAPHVVSVARRLTTQGAANILWSLSTLAKIDPDVAAKIVEEIRDVGSVSSSSTNDGQGRQENPGIIEALLEEIVRKLSSCNGQDIANSLWAVANIGYLGPSAVSLFNRIAEDPDAIPVHLFSAQECANSLWAIARSRWSGDPQKFVRRVCARIESFARLDEQSLSITVWALAVLGHRHSALPLLGNSGLNLKNLNSFPNASLCLLIWTCGMLGIRESPFPALVVALRCRARELTPSQLSVVARTLAGLWPRFADLKIKTECCFTTPCLLFQGLRPRAGSAGRSLEQGHAAPSAEPR</sequence>
<dbReference type="PANTHER" id="PTHR21228">
    <property type="entry name" value="FAST LEU-RICH DOMAIN-CONTAINING"/>
    <property type="match status" value="1"/>
</dbReference>
<dbReference type="GO" id="GO:0035770">
    <property type="term" value="C:ribonucleoprotein granule"/>
    <property type="evidence" value="ECO:0007669"/>
    <property type="project" value="TreeGrafter"/>
</dbReference>
<reference evidence="1 2" key="1">
    <citation type="submission" date="2016-02" db="EMBL/GenBank/DDBJ databases">
        <title>Genome analysis of coral dinoflagellate symbionts highlights evolutionary adaptations to a symbiotic lifestyle.</title>
        <authorList>
            <person name="Aranda M."/>
            <person name="Li Y."/>
            <person name="Liew Y.J."/>
            <person name="Baumgarten S."/>
            <person name="Simakov O."/>
            <person name="Wilson M."/>
            <person name="Piel J."/>
            <person name="Ashoor H."/>
            <person name="Bougouffa S."/>
            <person name="Bajic V.B."/>
            <person name="Ryu T."/>
            <person name="Ravasi T."/>
            <person name="Bayer T."/>
            <person name="Micklem G."/>
            <person name="Kim H."/>
            <person name="Bhak J."/>
            <person name="Lajeunesse T.C."/>
            <person name="Voolstra C.R."/>
        </authorList>
    </citation>
    <scope>NUCLEOTIDE SEQUENCE [LARGE SCALE GENOMIC DNA]</scope>
    <source>
        <strain evidence="1 2">CCMP2467</strain>
    </source>
</reference>
<protein>
    <submittedName>
        <fullName evidence="1">Uncharacterized protein</fullName>
    </submittedName>
</protein>
<name>A0A1Q9CYY5_SYMMI</name>
<accession>A0A1Q9CYY5</accession>
<evidence type="ECO:0000313" key="1">
    <source>
        <dbReference type="EMBL" id="OLP88100.1"/>
    </source>
</evidence>
<dbReference type="GO" id="GO:0044528">
    <property type="term" value="P:regulation of mitochondrial mRNA stability"/>
    <property type="evidence" value="ECO:0007669"/>
    <property type="project" value="TreeGrafter"/>
</dbReference>
<dbReference type="GO" id="GO:0005759">
    <property type="term" value="C:mitochondrial matrix"/>
    <property type="evidence" value="ECO:0007669"/>
    <property type="project" value="TreeGrafter"/>
</dbReference>
<proteinExistence type="predicted"/>
<gene>
    <name evidence="1" type="ORF">AK812_SmicGene30610</name>
</gene>